<dbReference type="AlphaFoldDB" id="A0A1I6MCY3"/>
<evidence type="ECO:0000259" key="6">
    <source>
        <dbReference type="Pfam" id="PF02836"/>
    </source>
</evidence>
<dbReference type="InterPro" id="IPR013783">
    <property type="entry name" value="Ig-like_fold"/>
</dbReference>
<dbReference type="InterPro" id="IPR006102">
    <property type="entry name" value="Ig-like_GH2"/>
</dbReference>
<dbReference type="Gene3D" id="2.60.120.260">
    <property type="entry name" value="Galactose-binding domain-like"/>
    <property type="match status" value="1"/>
</dbReference>
<name>A0A1I6MCY3_9BACT</name>
<keyword evidence="9" id="KW-1185">Reference proteome</keyword>
<feature type="domain" description="Glycoside hydrolase family 2 catalytic" evidence="6">
    <location>
        <begin position="285"/>
        <end position="500"/>
    </location>
</feature>
<dbReference type="GO" id="GO:0004553">
    <property type="term" value="F:hydrolase activity, hydrolyzing O-glycosyl compounds"/>
    <property type="evidence" value="ECO:0007669"/>
    <property type="project" value="InterPro"/>
</dbReference>
<dbReference type="GO" id="GO:0005975">
    <property type="term" value="P:carbohydrate metabolic process"/>
    <property type="evidence" value="ECO:0007669"/>
    <property type="project" value="InterPro"/>
</dbReference>
<dbReference type="InterPro" id="IPR051913">
    <property type="entry name" value="GH2_Domain-Containing"/>
</dbReference>
<dbReference type="SUPFAM" id="SSF49785">
    <property type="entry name" value="Galactose-binding domain-like"/>
    <property type="match status" value="1"/>
</dbReference>
<dbReference type="OrthoDB" id="9762066at2"/>
<dbReference type="Pfam" id="PF02836">
    <property type="entry name" value="Glyco_hydro_2_C"/>
    <property type="match status" value="1"/>
</dbReference>
<feature type="signal peptide" evidence="4">
    <location>
        <begin position="1"/>
        <end position="24"/>
    </location>
</feature>
<dbReference type="SUPFAM" id="SSF51445">
    <property type="entry name" value="(Trans)glycosidases"/>
    <property type="match status" value="1"/>
</dbReference>
<accession>A0A1I6MCY3</accession>
<dbReference type="Pfam" id="PF00703">
    <property type="entry name" value="Glyco_hydro_2"/>
    <property type="match status" value="1"/>
</dbReference>
<evidence type="ECO:0000256" key="4">
    <source>
        <dbReference type="SAM" id="SignalP"/>
    </source>
</evidence>
<dbReference type="InterPro" id="IPR017853">
    <property type="entry name" value="GH"/>
</dbReference>
<dbReference type="InterPro" id="IPR006101">
    <property type="entry name" value="Glyco_hydro_2"/>
</dbReference>
<evidence type="ECO:0000313" key="9">
    <source>
        <dbReference type="Proteomes" id="UP000199024"/>
    </source>
</evidence>
<dbReference type="STRING" id="474950.SAMN05421771_2346"/>
<keyword evidence="2" id="KW-0378">Hydrolase</keyword>
<comment type="similarity">
    <text evidence="1">Belongs to the glycosyl hydrolase 2 family.</text>
</comment>
<dbReference type="Gene3D" id="3.20.20.80">
    <property type="entry name" value="Glycosidases"/>
    <property type="match status" value="1"/>
</dbReference>
<gene>
    <name evidence="8" type="ORF">SAMN05421771_2346</name>
</gene>
<dbReference type="Gene3D" id="2.60.40.10">
    <property type="entry name" value="Immunoglobulins"/>
    <property type="match status" value="1"/>
</dbReference>
<sequence>MKMRWFGVLTACIASMATSSVAQKIDLGGSGWSFQTTLDEKALPVSVPHTWMTMKGYERFIGNATYQRDFTGPTVRPGQVVRLHFDAVYDEAHVWLNGRMLGVHEGGYTPFEFDVTTLLKPGANHLLLEVSNTPTLSTIPAIASSHGSKDYPLYGAATGEGIVGWMPYGGIVRPVSLLITDAVYFEKMKVNAKPDLVHHTAAIEVHVWMHNGGANGKTVLPKGTVAGLATQFKPTRIAAHADADVVWRGTLQDAHLWSVRDPFLYDAQVAIDGDEQTARIGVREIRVQGTELLLNGRPVHLFGANRVSEDPKEGLRESEEIVQRDMSDMLADNMRMMRIAHYPQTPALLDFADAHGMLLIPEAGNWNMSAWQMADPGIRATWKKQMKEMMEQDWNHPSVIAWSVGNEYESYTKDGIDWTRDMRAYTLGLDPTRLITFASRFTQEPVVKTGKDEASQYSDFVSVNIYGGYAKRFDRVHELYPDKPVFVTEFGKMGEPGTHDPERIKDITEAVTAMKARPWMIGGSLWTWNDYRSLHRGTPASGIRYWGVVNINREHRDSWDAVQKLFSTELP</sequence>
<dbReference type="InterPro" id="IPR006104">
    <property type="entry name" value="Glyco_hydro_2_N"/>
</dbReference>
<dbReference type="PANTHER" id="PTHR42732">
    <property type="entry name" value="BETA-GALACTOSIDASE"/>
    <property type="match status" value="1"/>
</dbReference>
<dbReference type="SUPFAM" id="SSF49303">
    <property type="entry name" value="beta-Galactosidase/glucuronidase domain"/>
    <property type="match status" value="1"/>
</dbReference>
<reference evidence="8 9" key="1">
    <citation type="submission" date="2016-10" db="EMBL/GenBank/DDBJ databases">
        <authorList>
            <person name="de Groot N.N."/>
        </authorList>
    </citation>
    <scope>NUCLEOTIDE SEQUENCE [LARGE SCALE GENOMIC DNA]</scope>
    <source>
        <strain evidence="8 9">DSM 21001</strain>
    </source>
</reference>
<dbReference type="RefSeq" id="WP_089839299.1">
    <property type="nucleotide sequence ID" value="NZ_FOZL01000001.1"/>
</dbReference>
<dbReference type="InterPro" id="IPR008979">
    <property type="entry name" value="Galactose-bd-like_sf"/>
</dbReference>
<feature type="domain" description="Glycosyl hydrolases family 2 sugar binding" evidence="7">
    <location>
        <begin position="61"/>
        <end position="131"/>
    </location>
</feature>
<protein>
    <submittedName>
        <fullName evidence="8">Beta-glucuronidase</fullName>
    </submittedName>
</protein>
<dbReference type="Pfam" id="PF02837">
    <property type="entry name" value="Glyco_hydro_2_N"/>
    <property type="match status" value="1"/>
</dbReference>
<proteinExistence type="inferred from homology"/>
<evidence type="ECO:0000259" key="5">
    <source>
        <dbReference type="Pfam" id="PF00703"/>
    </source>
</evidence>
<organism evidence="8 9">
    <name type="scientific">Granulicella pectinivorans</name>
    <dbReference type="NCBI Taxonomy" id="474950"/>
    <lineage>
        <taxon>Bacteria</taxon>
        <taxon>Pseudomonadati</taxon>
        <taxon>Acidobacteriota</taxon>
        <taxon>Terriglobia</taxon>
        <taxon>Terriglobales</taxon>
        <taxon>Acidobacteriaceae</taxon>
        <taxon>Granulicella</taxon>
    </lineage>
</organism>
<keyword evidence="4" id="KW-0732">Signal</keyword>
<dbReference type="EMBL" id="FOZL01000001">
    <property type="protein sequence ID" value="SFS13589.1"/>
    <property type="molecule type" value="Genomic_DNA"/>
</dbReference>
<evidence type="ECO:0000259" key="7">
    <source>
        <dbReference type="Pfam" id="PF02837"/>
    </source>
</evidence>
<evidence type="ECO:0000256" key="1">
    <source>
        <dbReference type="ARBA" id="ARBA00007401"/>
    </source>
</evidence>
<dbReference type="Proteomes" id="UP000199024">
    <property type="component" value="Unassembled WGS sequence"/>
</dbReference>
<dbReference type="InterPro" id="IPR036156">
    <property type="entry name" value="Beta-gal/glucu_dom_sf"/>
</dbReference>
<evidence type="ECO:0000313" key="8">
    <source>
        <dbReference type="EMBL" id="SFS13589.1"/>
    </source>
</evidence>
<dbReference type="PANTHER" id="PTHR42732:SF1">
    <property type="entry name" value="BETA-MANNOSIDASE"/>
    <property type="match status" value="1"/>
</dbReference>
<dbReference type="PRINTS" id="PR00132">
    <property type="entry name" value="GLHYDRLASE2"/>
</dbReference>
<feature type="chain" id="PRO_5011671097" evidence="4">
    <location>
        <begin position="25"/>
        <end position="571"/>
    </location>
</feature>
<evidence type="ECO:0000256" key="3">
    <source>
        <dbReference type="ARBA" id="ARBA00023295"/>
    </source>
</evidence>
<dbReference type="InterPro" id="IPR006103">
    <property type="entry name" value="Glyco_hydro_2_cat"/>
</dbReference>
<evidence type="ECO:0000256" key="2">
    <source>
        <dbReference type="ARBA" id="ARBA00022801"/>
    </source>
</evidence>
<feature type="domain" description="Glycoside hydrolase family 2 immunoglobulin-like beta-sandwich" evidence="5">
    <location>
        <begin position="190"/>
        <end position="283"/>
    </location>
</feature>
<keyword evidence="3" id="KW-0326">Glycosidase</keyword>